<dbReference type="Gene3D" id="1.20.1050.10">
    <property type="match status" value="1"/>
</dbReference>
<dbReference type="PROSITE" id="PS50404">
    <property type="entry name" value="GST_NTER"/>
    <property type="match status" value="1"/>
</dbReference>
<proteinExistence type="predicted"/>
<evidence type="ECO:0000259" key="1">
    <source>
        <dbReference type="PROSITE" id="PS50404"/>
    </source>
</evidence>
<dbReference type="SUPFAM" id="SSF52833">
    <property type="entry name" value="Thioredoxin-like"/>
    <property type="match status" value="1"/>
</dbReference>
<keyword evidence="2" id="KW-0808">Transferase</keyword>
<evidence type="ECO:0000313" key="2">
    <source>
        <dbReference type="EMBL" id="SEO06356.1"/>
    </source>
</evidence>
<organism evidence="2 3">
    <name type="scientific">Palleronia pelagia</name>
    <dbReference type="NCBI Taxonomy" id="387096"/>
    <lineage>
        <taxon>Bacteria</taxon>
        <taxon>Pseudomonadati</taxon>
        <taxon>Pseudomonadota</taxon>
        <taxon>Alphaproteobacteria</taxon>
        <taxon>Rhodobacterales</taxon>
        <taxon>Roseobacteraceae</taxon>
        <taxon>Palleronia</taxon>
    </lineage>
</organism>
<dbReference type="Pfam" id="PF13409">
    <property type="entry name" value="GST_N_2"/>
    <property type="match status" value="1"/>
</dbReference>
<dbReference type="Gene3D" id="3.40.30.10">
    <property type="entry name" value="Glutaredoxin"/>
    <property type="match status" value="1"/>
</dbReference>
<dbReference type="GO" id="GO:0005737">
    <property type="term" value="C:cytoplasm"/>
    <property type="evidence" value="ECO:0007669"/>
    <property type="project" value="TreeGrafter"/>
</dbReference>
<dbReference type="InterPro" id="IPR050983">
    <property type="entry name" value="GST_Omega/HSP26"/>
</dbReference>
<dbReference type="SUPFAM" id="SSF47616">
    <property type="entry name" value="GST C-terminal domain-like"/>
    <property type="match status" value="1"/>
</dbReference>
<dbReference type="GO" id="GO:0016740">
    <property type="term" value="F:transferase activity"/>
    <property type="evidence" value="ECO:0007669"/>
    <property type="project" value="UniProtKB-KW"/>
</dbReference>
<sequence>MKLMKSTTSPFARLAHMALIEAEAEYEIELLNPWADPEQLVALNPSKRVPCLQLDDGTVLTEAMVIAMYAADIAPEGSHLKSNTSHDYEICGLAFGVIEAAVYMMTGRKLFSDDLGVDEFDRTHPVAQRRRDAMIVGLGRIEALVDRLSENRLGLAELLVVDAVQYMDFRFPDSDWRPEIPRLDAWIERAHEHRSVSETIPS</sequence>
<dbReference type="InterPro" id="IPR036282">
    <property type="entry name" value="Glutathione-S-Trfase_C_sf"/>
</dbReference>
<dbReference type="PANTHER" id="PTHR43968">
    <property type="match status" value="1"/>
</dbReference>
<dbReference type="InterPro" id="IPR036249">
    <property type="entry name" value="Thioredoxin-like_sf"/>
</dbReference>
<evidence type="ECO:0000313" key="3">
    <source>
        <dbReference type="Proteomes" id="UP000199372"/>
    </source>
</evidence>
<dbReference type="OrthoDB" id="9795329at2"/>
<reference evidence="3" key="1">
    <citation type="submission" date="2016-10" db="EMBL/GenBank/DDBJ databases">
        <authorList>
            <person name="Varghese N."/>
            <person name="Submissions S."/>
        </authorList>
    </citation>
    <scope>NUCLEOTIDE SEQUENCE [LARGE SCALE GENOMIC DNA]</scope>
    <source>
        <strain evidence="3">DSM 26893</strain>
    </source>
</reference>
<dbReference type="InterPro" id="IPR004045">
    <property type="entry name" value="Glutathione_S-Trfase_N"/>
</dbReference>
<accession>A0A1H8LNF9</accession>
<feature type="domain" description="GST N-terminal" evidence="1">
    <location>
        <begin position="1"/>
        <end position="78"/>
    </location>
</feature>
<keyword evidence="3" id="KW-1185">Reference proteome</keyword>
<dbReference type="EMBL" id="FOCM01000011">
    <property type="protein sequence ID" value="SEO06356.1"/>
    <property type="molecule type" value="Genomic_DNA"/>
</dbReference>
<dbReference type="PANTHER" id="PTHR43968:SF6">
    <property type="entry name" value="GLUTATHIONE S-TRANSFERASE OMEGA"/>
    <property type="match status" value="1"/>
</dbReference>
<name>A0A1H8LNF9_9RHOB</name>
<gene>
    <name evidence="2" type="ORF">SAMN04488011_11112</name>
</gene>
<protein>
    <submittedName>
        <fullName evidence="2">Glutathione S-transferase</fullName>
    </submittedName>
</protein>
<dbReference type="AlphaFoldDB" id="A0A1H8LNF9"/>
<dbReference type="Proteomes" id="UP000199372">
    <property type="component" value="Unassembled WGS sequence"/>
</dbReference>